<proteinExistence type="predicted"/>
<evidence type="ECO:0000313" key="3">
    <source>
        <dbReference type="Proteomes" id="UP001302812"/>
    </source>
</evidence>
<feature type="compositionally biased region" description="Basic and acidic residues" evidence="1">
    <location>
        <begin position="308"/>
        <end position="317"/>
    </location>
</feature>
<accession>A0AAN6TMN6</accession>
<feature type="compositionally biased region" description="Basic and acidic residues" evidence="1">
    <location>
        <begin position="328"/>
        <end position="347"/>
    </location>
</feature>
<dbReference type="RefSeq" id="XP_064674902.1">
    <property type="nucleotide sequence ID" value="XM_064818973.1"/>
</dbReference>
<dbReference type="AlphaFoldDB" id="A0AAN6TMN6"/>
<evidence type="ECO:0000256" key="1">
    <source>
        <dbReference type="SAM" id="MobiDB-lite"/>
    </source>
</evidence>
<name>A0AAN6TMN6_9PEZI</name>
<protein>
    <recommendedName>
        <fullName evidence="4">Stc1 domain-containing protein</fullName>
    </recommendedName>
</protein>
<evidence type="ECO:0000313" key="2">
    <source>
        <dbReference type="EMBL" id="KAK4117332.1"/>
    </source>
</evidence>
<feature type="region of interest" description="Disordered" evidence="1">
    <location>
        <begin position="193"/>
        <end position="250"/>
    </location>
</feature>
<feature type="compositionally biased region" description="Low complexity" evidence="1">
    <location>
        <begin position="467"/>
        <end position="489"/>
    </location>
</feature>
<comment type="caution">
    <text evidence="2">The sequence shown here is derived from an EMBL/GenBank/DDBJ whole genome shotgun (WGS) entry which is preliminary data.</text>
</comment>
<reference evidence="2" key="2">
    <citation type="submission" date="2023-05" db="EMBL/GenBank/DDBJ databases">
        <authorList>
            <consortium name="Lawrence Berkeley National Laboratory"/>
            <person name="Steindorff A."/>
            <person name="Hensen N."/>
            <person name="Bonometti L."/>
            <person name="Westerberg I."/>
            <person name="Brannstrom I.O."/>
            <person name="Guillou S."/>
            <person name="Cros-Aarteil S."/>
            <person name="Calhoun S."/>
            <person name="Haridas S."/>
            <person name="Kuo A."/>
            <person name="Mondo S."/>
            <person name="Pangilinan J."/>
            <person name="Riley R."/>
            <person name="Labutti K."/>
            <person name="Andreopoulos B."/>
            <person name="Lipzen A."/>
            <person name="Chen C."/>
            <person name="Yanf M."/>
            <person name="Daum C."/>
            <person name="Ng V."/>
            <person name="Clum A."/>
            <person name="Ohm R."/>
            <person name="Martin F."/>
            <person name="Silar P."/>
            <person name="Natvig D."/>
            <person name="Lalanne C."/>
            <person name="Gautier V."/>
            <person name="Ament-Velasquez S.L."/>
            <person name="Kruys A."/>
            <person name="Hutchinson M.I."/>
            <person name="Powell A.J."/>
            <person name="Barry K."/>
            <person name="Miller A.N."/>
            <person name="Grigoriev I.V."/>
            <person name="Debuchy R."/>
            <person name="Gladieux P."/>
            <person name="Thoren M.H."/>
            <person name="Johannesson H."/>
        </authorList>
    </citation>
    <scope>NUCLEOTIDE SEQUENCE</scope>
    <source>
        <strain evidence="2">CBS 508.74</strain>
    </source>
</reference>
<dbReference type="GeneID" id="89943099"/>
<feature type="region of interest" description="Disordered" evidence="1">
    <location>
        <begin position="563"/>
        <end position="584"/>
    </location>
</feature>
<reference evidence="2" key="1">
    <citation type="journal article" date="2023" name="Mol. Phylogenet. Evol.">
        <title>Genome-scale phylogeny and comparative genomics of the fungal order Sordariales.</title>
        <authorList>
            <person name="Hensen N."/>
            <person name="Bonometti L."/>
            <person name="Westerberg I."/>
            <person name="Brannstrom I.O."/>
            <person name="Guillou S."/>
            <person name="Cros-Aarteil S."/>
            <person name="Calhoun S."/>
            <person name="Haridas S."/>
            <person name="Kuo A."/>
            <person name="Mondo S."/>
            <person name="Pangilinan J."/>
            <person name="Riley R."/>
            <person name="LaButti K."/>
            <person name="Andreopoulos B."/>
            <person name="Lipzen A."/>
            <person name="Chen C."/>
            <person name="Yan M."/>
            <person name="Daum C."/>
            <person name="Ng V."/>
            <person name="Clum A."/>
            <person name="Steindorff A."/>
            <person name="Ohm R.A."/>
            <person name="Martin F."/>
            <person name="Silar P."/>
            <person name="Natvig D.O."/>
            <person name="Lalanne C."/>
            <person name="Gautier V."/>
            <person name="Ament-Velasquez S.L."/>
            <person name="Kruys A."/>
            <person name="Hutchinson M.I."/>
            <person name="Powell A.J."/>
            <person name="Barry K."/>
            <person name="Miller A.N."/>
            <person name="Grigoriev I.V."/>
            <person name="Debuchy R."/>
            <person name="Gladieux P."/>
            <person name="Hiltunen Thoren M."/>
            <person name="Johannesson H."/>
        </authorList>
    </citation>
    <scope>NUCLEOTIDE SEQUENCE</scope>
    <source>
        <strain evidence="2">CBS 508.74</strain>
    </source>
</reference>
<evidence type="ECO:0008006" key="4">
    <source>
        <dbReference type="Google" id="ProtNLM"/>
    </source>
</evidence>
<dbReference type="EMBL" id="MU853332">
    <property type="protein sequence ID" value="KAK4117332.1"/>
    <property type="molecule type" value="Genomic_DNA"/>
</dbReference>
<feature type="compositionally biased region" description="Basic residues" evidence="1">
    <location>
        <begin position="567"/>
        <end position="584"/>
    </location>
</feature>
<sequence>MRFSVIKEVDWEVDDRKQGISSGRKVKTEKYHFILACGRDTSEAKARGNEAPDEAERSKDHLELKKQSEEAGQFTELSCFVCGKTRSDDYHQKHPVKRGENPIPSLCHRCRQDRKLRIADRGRVGSRHRRANRLYAHIDNKQWCSNCGVLRSQHYHEMYMTTDLPPWSEICGKCKKSVEKEGKQELSRLLCEESMTTKRSSVEEDTRGHQHNQRLGRPYALQPDPLDRGDNVASSESLAPGILAKDGSRDDVEDLEPLNAASAASYENLSGVASSVKDYQALNTQTDVPNTMSKERTLDDMYHTTLSERRDRPEQHQNAKPQQFAKPLEPERAQHQPEKLERGEHHNPPTAPVNSAKKRREHKYSCFPRYREQVETSQFKPKRYPKPKPEPRHTQQRDDEHEPAQSCRMGVSDMYWASEEGAYLRTLAGEFGFWEFQPDHYYDGDKINTERGPGYDGAAPAAMDNPAESFSSATGSGSSEEDATSSSSGKTSPELAESYGHFSAAATTQPWNAESLRSGVPSPFEFGLGQPSYYNNSDNNNSRIWEVDSVTAGEIEKAHAVLAGGKGKAKAKSMGKSKGRGKDN</sequence>
<feature type="region of interest" description="Disordered" evidence="1">
    <location>
        <begin position="41"/>
        <end position="61"/>
    </location>
</feature>
<feature type="compositionally biased region" description="Basic and acidic residues" evidence="1">
    <location>
        <begin position="387"/>
        <end position="403"/>
    </location>
</feature>
<feature type="region of interest" description="Disordered" evidence="1">
    <location>
        <begin position="445"/>
        <end position="501"/>
    </location>
</feature>
<gene>
    <name evidence="2" type="ORF">N656DRAFT_841022</name>
</gene>
<keyword evidence="3" id="KW-1185">Reference proteome</keyword>
<organism evidence="2 3">
    <name type="scientific">Canariomyces notabilis</name>
    <dbReference type="NCBI Taxonomy" id="2074819"/>
    <lineage>
        <taxon>Eukaryota</taxon>
        <taxon>Fungi</taxon>
        <taxon>Dikarya</taxon>
        <taxon>Ascomycota</taxon>
        <taxon>Pezizomycotina</taxon>
        <taxon>Sordariomycetes</taxon>
        <taxon>Sordariomycetidae</taxon>
        <taxon>Sordariales</taxon>
        <taxon>Chaetomiaceae</taxon>
        <taxon>Canariomyces</taxon>
    </lineage>
</organism>
<dbReference type="Proteomes" id="UP001302812">
    <property type="component" value="Unassembled WGS sequence"/>
</dbReference>
<feature type="region of interest" description="Disordered" evidence="1">
    <location>
        <begin position="308"/>
        <end position="406"/>
    </location>
</feature>